<proteinExistence type="predicted"/>
<name>A0A8T3VQD6_METOL</name>
<gene>
    <name evidence="2" type="ORF">E7Z75_00005</name>
</gene>
<dbReference type="InterPro" id="IPR011050">
    <property type="entry name" value="Pectin_lyase_fold/virulence"/>
</dbReference>
<evidence type="ECO:0000313" key="2">
    <source>
        <dbReference type="EMBL" id="MBE6511521.1"/>
    </source>
</evidence>
<sequence>MNNKILLISTLVIVTILSLGSISASEDVSAIDDSVMSDAGDLVLADGDGETPQETTKTINIDNSMTNEEIQAKLDTELEDNSEINFAPGEYNDVNLKITKDKVVEETELDEEGNPVLDEEGNPVKKNMTQKTTLNNIIIKGNGATLIGHPPMSNYYDGIFEVANVNGFTLSGFNFICQGVTQANMKTPSCVIIFNTTNGIVENNNISGGRFGLYVGSKFSNPNYDAIVRYNTVTGVSDMGIISFGSARTHIYNNTVINPKNHGIDVRHGSGPNCIVENNTVIGAREGIYLMHSAGHKAINNTLNNCDVGITCYGSSNIFCDENKFTNQTKIGFLLASGYSNIVIGEKNDYSGLVFVPMPPTFTYNIVKANSDYVSLTNGTFSQTEATNTTYVQVYFGIGDEETMDPMEISADSTTVITDTLLKLNNNITVKIWRNDDNNHIDAGELINVTIDGVDYSGESDITGAVYVDITGLKEGKHYMTVKYPGYNGLKESTWSAILQIGENDESEDKALISTSIDARAMTATAKISKTLSITLKDAKGNAIANKVITYSVNGITKTATTNANGVAKISVNRVAGTYYYALCFLGDDDYKASFKTVKVTVKKQAVKATFAKASLKVKKVKKVKFTLRDSKGKAIKGKKITIKVNGKTFSAKTNSKGVATIKVKVTKKGKFKAVAKFAGDSTYKVITKKAYFTVK</sequence>
<dbReference type="AlphaFoldDB" id="A0A8T3VQD6"/>
<dbReference type="Pfam" id="PF13229">
    <property type="entry name" value="Beta_helix"/>
    <property type="match status" value="1"/>
</dbReference>
<dbReference type="InterPro" id="IPR022441">
    <property type="entry name" value="Para_beta_helix_rpt-2"/>
</dbReference>
<dbReference type="Proteomes" id="UP000732619">
    <property type="component" value="Unassembled WGS sequence"/>
</dbReference>
<protein>
    <recommendedName>
        <fullName evidence="1">Right handed beta helix domain-containing protein</fullName>
    </recommendedName>
</protein>
<reference evidence="2" key="1">
    <citation type="submission" date="2019-04" db="EMBL/GenBank/DDBJ databases">
        <title>Evolution of Biomass-Degrading Anaerobic Consortia Revealed by Metagenomics.</title>
        <authorList>
            <person name="Peng X."/>
        </authorList>
    </citation>
    <scope>NUCLEOTIDE SEQUENCE</scope>
    <source>
        <strain evidence="2">SIG14</strain>
    </source>
</reference>
<dbReference type="InterPro" id="IPR039448">
    <property type="entry name" value="Beta_helix"/>
</dbReference>
<organism evidence="2 3">
    <name type="scientific">Methanobrevibacter olleyae</name>
    <dbReference type="NCBI Taxonomy" id="294671"/>
    <lineage>
        <taxon>Archaea</taxon>
        <taxon>Methanobacteriati</taxon>
        <taxon>Methanobacteriota</taxon>
        <taxon>Methanomada group</taxon>
        <taxon>Methanobacteria</taxon>
        <taxon>Methanobacteriales</taxon>
        <taxon>Methanobacteriaceae</taxon>
        <taxon>Methanobrevibacter</taxon>
    </lineage>
</organism>
<dbReference type="InterPro" id="IPR008964">
    <property type="entry name" value="Invasin/intimin_cell_adhesion"/>
</dbReference>
<dbReference type="EMBL" id="SUTG01000001">
    <property type="protein sequence ID" value="MBE6511521.1"/>
    <property type="molecule type" value="Genomic_DNA"/>
</dbReference>
<dbReference type="InterPro" id="IPR013783">
    <property type="entry name" value="Ig-like_fold"/>
</dbReference>
<dbReference type="SUPFAM" id="SSF51126">
    <property type="entry name" value="Pectin lyase-like"/>
    <property type="match status" value="1"/>
</dbReference>
<evidence type="ECO:0000313" key="3">
    <source>
        <dbReference type="Proteomes" id="UP000732619"/>
    </source>
</evidence>
<evidence type="ECO:0000259" key="1">
    <source>
        <dbReference type="Pfam" id="PF13229"/>
    </source>
</evidence>
<dbReference type="Gene3D" id="2.160.20.10">
    <property type="entry name" value="Single-stranded right-handed beta-helix, Pectin lyase-like"/>
    <property type="match status" value="1"/>
</dbReference>
<dbReference type="SMART" id="SM00710">
    <property type="entry name" value="PbH1"/>
    <property type="match status" value="7"/>
</dbReference>
<dbReference type="NCBIfam" id="TIGR03804">
    <property type="entry name" value="para_beta_helix"/>
    <property type="match status" value="1"/>
</dbReference>
<dbReference type="Gene3D" id="2.60.40.10">
    <property type="entry name" value="Immunoglobulins"/>
    <property type="match status" value="1"/>
</dbReference>
<dbReference type="InterPro" id="IPR012334">
    <property type="entry name" value="Pectin_lyas_fold"/>
</dbReference>
<feature type="domain" description="Right handed beta helix" evidence="1">
    <location>
        <begin position="240"/>
        <end position="389"/>
    </location>
</feature>
<dbReference type="SUPFAM" id="SSF49373">
    <property type="entry name" value="Invasin/intimin cell-adhesion fragments"/>
    <property type="match status" value="2"/>
</dbReference>
<comment type="caution">
    <text evidence="2">The sequence shown here is derived from an EMBL/GenBank/DDBJ whole genome shotgun (WGS) entry which is preliminary data.</text>
</comment>
<dbReference type="InterPro" id="IPR006626">
    <property type="entry name" value="PbH1"/>
</dbReference>
<accession>A0A8T3VQD6</accession>